<dbReference type="AlphaFoldDB" id="A0A9X0A7B0"/>
<dbReference type="Pfam" id="PF21762">
    <property type="entry name" value="DEDDh_C"/>
    <property type="match status" value="1"/>
</dbReference>
<dbReference type="EMBL" id="MU825397">
    <property type="protein sequence ID" value="KAJ7394129.1"/>
    <property type="molecule type" value="Genomic_DNA"/>
</dbReference>
<accession>A0A9X0A7B0</accession>
<dbReference type="SUPFAM" id="SSF53098">
    <property type="entry name" value="Ribonuclease H-like"/>
    <property type="match status" value="1"/>
</dbReference>
<gene>
    <name evidence="2" type="ORF">OS493_003807</name>
</gene>
<reference evidence="2" key="1">
    <citation type="submission" date="2023-01" db="EMBL/GenBank/DDBJ databases">
        <title>Genome assembly of the deep-sea coral Lophelia pertusa.</title>
        <authorList>
            <person name="Herrera S."/>
            <person name="Cordes E."/>
        </authorList>
    </citation>
    <scope>NUCLEOTIDE SEQUENCE</scope>
    <source>
        <strain evidence="2">USNM1676648</strain>
        <tissue evidence="2">Polyp</tissue>
    </source>
</reference>
<dbReference type="InterPro" id="IPR048519">
    <property type="entry name" value="Gfd2/YDR514C-like_C"/>
</dbReference>
<proteinExistence type="predicted"/>
<evidence type="ECO:0000313" key="3">
    <source>
        <dbReference type="Proteomes" id="UP001163046"/>
    </source>
</evidence>
<evidence type="ECO:0000313" key="2">
    <source>
        <dbReference type="EMBL" id="KAJ7394129.1"/>
    </source>
</evidence>
<name>A0A9X0A7B0_9CNID</name>
<evidence type="ECO:0000259" key="1">
    <source>
        <dbReference type="Pfam" id="PF21762"/>
    </source>
</evidence>
<dbReference type="OrthoDB" id="5953249at2759"/>
<dbReference type="Gene3D" id="3.30.420.10">
    <property type="entry name" value="Ribonuclease H-like superfamily/Ribonuclease H"/>
    <property type="match status" value="1"/>
</dbReference>
<comment type="caution">
    <text evidence="2">The sequence shown here is derived from an EMBL/GenBank/DDBJ whole genome shotgun (WGS) entry which is preliminary data.</text>
</comment>
<organism evidence="2 3">
    <name type="scientific">Desmophyllum pertusum</name>
    <dbReference type="NCBI Taxonomy" id="174260"/>
    <lineage>
        <taxon>Eukaryota</taxon>
        <taxon>Metazoa</taxon>
        <taxon>Cnidaria</taxon>
        <taxon>Anthozoa</taxon>
        <taxon>Hexacorallia</taxon>
        <taxon>Scleractinia</taxon>
        <taxon>Caryophylliina</taxon>
        <taxon>Caryophylliidae</taxon>
        <taxon>Desmophyllum</taxon>
    </lineage>
</organism>
<dbReference type="GO" id="GO:0003676">
    <property type="term" value="F:nucleic acid binding"/>
    <property type="evidence" value="ECO:0007669"/>
    <property type="project" value="InterPro"/>
</dbReference>
<dbReference type="Proteomes" id="UP001163046">
    <property type="component" value="Unassembled WGS sequence"/>
</dbReference>
<keyword evidence="3" id="KW-1185">Reference proteome</keyword>
<dbReference type="InterPro" id="IPR012337">
    <property type="entry name" value="RNaseH-like_sf"/>
</dbReference>
<sequence>MAKGFKYEMYLAGIELDKMSSHSSDNRDILPCTMVCTNCPEYMYSYETLRETWVRACRDKGRSCHERIKYYFNHSAFDRHLKEMIFVIAYGIDHNAGIFLDYKGYTFFKEKMEKAAETGDDLPEVSPVKLSRKTPQIMRVFKSLKDFIVFSDQLRLKNRSIARQRHINGVYSLERINEVMDEKTPLFLAFNAKFSEQDPKKILQIGCVVFSLESQQDCKNYHVYIVKENSPLLSDNISVHENYADFLFASVEVLSITEMLNKFQGHISQVDFVITHSTSSEDIRNFLKAQGLDTEDKEIIDTLTLHFALFPESRKNNSMEEILKKLDIPFENHELQNAGCNAFYVMQMFRALLKKEYCACLSL</sequence>
<protein>
    <recommendedName>
        <fullName evidence="1">Gfd2/YDR514C-like C-terminal domain-containing protein</fullName>
    </recommendedName>
</protein>
<feature type="domain" description="Gfd2/YDR514C-like C-terminal" evidence="1">
    <location>
        <begin position="190"/>
        <end position="351"/>
    </location>
</feature>
<dbReference type="InterPro" id="IPR036397">
    <property type="entry name" value="RNaseH_sf"/>
</dbReference>